<dbReference type="NCBIfam" id="TIGR01617">
    <property type="entry name" value="arsC_related"/>
    <property type="match status" value="1"/>
</dbReference>
<reference evidence="3 4" key="1">
    <citation type="submission" date="2019-01" db="EMBL/GenBank/DDBJ databases">
        <title>Litorilituus lipolytica sp. nov., isolated from intertidal sand of the Yellow Sea in China.</title>
        <authorList>
            <person name="Liu A."/>
        </authorList>
    </citation>
    <scope>NUCLEOTIDE SEQUENCE [LARGE SCALE GENOMIC DNA]</scope>
    <source>
        <strain evidence="3 4">RZ04</strain>
    </source>
</reference>
<dbReference type="PROSITE" id="PS51353">
    <property type="entry name" value="ARSC"/>
    <property type="match status" value="1"/>
</dbReference>
<evidence type="ECO:0000313" key="3">
    <source>
        <dbReference type="EMBL" id="TPH16424.1"/>
    </source>
</evidence>
<dbReference type="InterPro" id="IPR006504">
    <property type="entry name" value="Tscrpt_reg_Spx/MgsR"/>
</dbReference>
<gene>
    <name evidence="3" type="ORF">EPA86_06710</name>
</gene>
<proteinExistence type="inferred from homology"/>
<dbReference type="AlphaFoldDB" id="A0A502KZG0"/>
<dbReference type="EMBL" id="SAWY01000013">
    <property type="protein sequence ID" value="TPH16424.1"/>
    <property type="molecule type" value="Genomic_DNA"/>
</dbReference>
<accession>A0A502KZG0</accession>
<dbReference type="PANTHER" id="PTHR30041:SF8">
    <property type="entry name" value="PROTEIN YFFB"/>
    <property type="match status" value="1"/>
</dbReference>
<dbReference type="InterPro" id="IPR036249">
    <property type="entry name" value="Thioredoxin-like_sf"/>
</dbReference>
<dbReference type="Proteomes" id="UP000315303">
    <property type="component" value="Unassembled WGS sequence"/>
</dbReference>
<sequence>MITIYGINNCDTVKKAIKWLKQENINHEFFDFKKQQLTPELLTSLVNKSEWSALLNKRSTTFRNLPEEIKSNLTDETLFKCVLEQPTLLKRPLLLCDGQLTLGFKPDLYQEIFNINS</sequence>
<name>A0A502KZG0_9GAMM</name>
<protein>
    <submittedName>
        <fullName evidence="3">Spx/MgsR family RNA polymerase-binding regulatory protein</fullName>
    </submittedName>
</protein>
<evidence type="ECO:0000256" key="2">
    <source>
        <dbReference type="PROSITE-ProRule" id="PRU01282"/>
    </source>
</evidence>
<dbReference type="OrthoDB" id="9803749at2"/>
<dbReference type="PANTHER" id="PTHR30041">
    <property type="entry name" value="ARSENATE REDUCTASE"/>
    <property type="match status" value="1"/>
</dbReference>
<dbReference type="Gene3D" id="3.40.30.10">
    <property type="entry name" value="Glutaredoxin"/>
    <property type="match status" value="1"/>
</dbReference>
<evidence type="ECO:0000313" key="4">
    <source>
        <dbReference type="Proteomes" id="UP000315303"/>
    </source>
</evidence>
<evidence type="ECO:0000256" key="1">
    <source>
        <dbReference type="ARBA" id="ARBA00007198"/>
    </source>
</evidence>
<dbReference type="Pfam" id="PF03960">
    <property type="entry name" value="ArsC"/>
    <property type="match status" value="1"/>
</dbReference>
<keyword evidence="4" id="KW-1185">Reference proteome</keyword>
<dbReference type="InterPro" id="IPR006660">
    <property type="entry name" value="Arsenate_reductase-like"/>
</dbReference>
<comment type="caution">
    <text evidence="3">The sequence shown here is derived from an EMBL/GenBank/DDBJ whole genome shotgun (WGS) entry which is preliminary data.</text>
</comment>
<dbReference type="SUPFAM" id="SSF52833">
    <property type="entry name" value="Thioredoxin-like"/>
    <property type="match status" value="1"/>
</dbReference>
<comment type="similarity">
    <text evidence="1 2">Belongs to the ArsC family.</text>
</comment>
<dbReference type="RefSeq" id="WP_140602660.1">
    <property type="nucleotide sequence ID" value="NZ_SAWY01000013.1"/>
</dbReference>
<organism evidence="3 4">
    <name type="scientific">Litorilituus lipolyticus</name>
    <dbReference type="NCBI Taxonomy" id="2491017"/>
    <lineage>
        <taxon>Bacteria</taxon>
        <taxon>Pseudomonadati</taxon>
        <taxon>Pseudomonadota</taxon>
        <taxon>Gammaproteobacteria</taxon>
        <taxon>Alteromonadales</taxon>
        <taxon>Colwelliaceae</taxon>
        <taxon>Litorilituus</taxon>
    </lineage>
</organism>